<dbReference type="InterPro" id="IPR004146">
    <property type="entry name" value="DC1"/>
</dbReference>
<dbReference type="Gene3D" id="3.30.40.10">
    <property type="entry name" value="Zinc/RING finger domain, C3HC4 (zinc finger)"/>
    <property type="match status" value="1"/>
</dbReference>
<dbReference type="InterPro" id="IPR046349">
    <property type="entry name" value="C1-like_sf"/>
</dbReference>
<name>A0A2P5VN09_GOSBA</name>
<dbReference type="EMBL" id="KZ671955">
    <property type="protein sequence ID" value="PPR80229.1"/>
    <property type="molecule type" value="Genomic_DNA"/>
</dbReference>
<keyword evidence="1" id="KW-0677">Repeat</keyword>
<evidence type="ECO:0000259" key="3">
    <source>
        <dbReference type="Pfam" id="PF03107"/>
    </source>
</evidence>
<protein>
    <recommendedName>
        <fullName evidence="3">DC1 domain-containing protein</fullName>
    </recommendedName>
</protein>
<dbReference type="PANTHER" id="PTHR32410">
    <property type="entry name" value="CYSTEINE/HISTIDINE-RICH C1 DOMAIN FAMILY PROTEIN"/>
    <property type="match status" value="1"/>
</dbReference>
<dbReference type="InterPro" id="IPR013083">
    <property type="entry name" value="Znf_RING/FYVE/PHD"/>
</dbReference>
<accession>A0A2P5VN09</accession>
<dbReference type="SUPFAM" id="SSF57889">
    <property type="entry name" value="Cysteine-rich domain"/>
    <property type="match status" value="1"/>
</dbReference>
<sequence length="179" mass="20283">MRMVIHGAVLVIVGIMDFNTNATKESAASILTFNETSCSACFVKLESEDVAYRCMKRCDFSLDVGCATLPLTAWFKYDRHPLTLTYSYDSEPSRLHCDLCEKERKPYHWFYYCANCDNSLHLNCAVGDLPYMKLGNKLKSYHRHPVTVVKNIWNCPPCNLRISTEVATEFSTGVSGDSL</sequence>
<evidence type="ECO:0000313" key="5">
    <source>
        <dbReference type="Proteomes" id="UP000239757"/>
    </source>
</evidence>
<gene>
    <name evidence="4" type="ORF">GOBAR_AA40487</name>
</gene>
<proteinExistence type="predicted"/>
<dbReference type="AlphaFoldDB" id="A0A2P5VN09"/>
<evidence type="ECO:0000256" key="1">
    <source>
        <dbReference type="ARBA" id="ARBA00022737"/>
    </source>
</evidence>
<evidence type="ECO:0000313" key="4">
    <source>
        <dbReference type="EMBL" id="PPR80229.1"/>
    </source>
</evidence>
<reference evidence="4 5" key="1">
    <citation type="submission" date="2015-01" db="EMBL/GenBank/DDBJ databases">
        <title>Genome of allotetraploid Gossypium barbadense reveals genomic plasticity and fiber elongation in cotton evolution.</title>
        <authorList>
            <person name="Chen X."/>
            <person name="Liu X."/>
            <person name="Zhao B."/>
            <person name="Zheng H."/>
            <person name="Hu Y."/>
            <person name="Lu G."/>
            <person name="Yang C."/>
            <person name="Chen J."/>
            <person name="Shan C."/>
            <person name="Zhang L."/>
            <person name="Zhou Y."/>
            <person name="Wang L."/>
            <person name="Guo W."/>
            <person name="Bai Y."/>
            <person name="Ruan J."/>
            <person name="Shangguan X."/>
            <person name="Mao Y."/>
            <person name="Jiang J."/>
            <person name="Zhu Y."/>
            <person name="Lei J."/>
            <person name="Kang H."/>
            <person name="Chen S."/>
            <person name="He X."/>
            <person name="Wang R."/>
            <person name="Wang Y."/>
            <person name="Chen J."/>
            <person name="Wang L."/>
            <person name="Yu S."/>
            <person name="Wang B."/>
            <person name="Wei J."/>
            <person name="Song S."/>
            <person name="Lu X."/>
            <person name="Gao Z."/>
            <person name="Gu W."/>
            <person name="Deng X."/>
            <person name="Ma D."/>
            <person name="Wang S."/>
            <person name="Liang W."/>
            <person name="Fang L."/>
            <person name="Cai C."/>
            <person name="Zhu X."/>
            <person name="Zhou B."/>
            <person name="Zhang Y."/>
            <person name="Chen Z."/>
            <person name="Xu S."/>
            <person name="Zhu R."/>
            <person name="Wang S."/>
            <person name="Zhang T."/>
            <person name="Zhao G."/>
        </authorList>
    </citation>
    <scope>NUCLEOTIDE SEQUENCE [LARGE SCALE GENOMIC DNA]</scope>
    <source>
        <strain evidence="5">cv. Xinhai21</strain>
        <tissue evidence="4">Leaf</tissue>
    </source>
</reference>
<feature type="signal peptide" evidence="2">
    <location>
        <begin position="1"/>
        <end position="22"/>
    </location>
</feature>
<dbReference type="Pfam" id="PF03107">
    <property type="entry name" value="C1_2"/>
    <property type="match status" value="1"/>
</dbReference>
<dbReference type="InterPro" id="IPR053192">
    <property type="entry name" value="Vacuole_Formation_Reg"/>
</dbReference>
<feature type="domain" description="DC1" evidence="3">
    <location>
        <begin position="76"/>
        <end position="125"/>
    </location>
</feature>
<dbReference type="Proteomes" id="UP000239757">
    <property type="component" value="Unassembled WGS sequence"/>
</dbReference>
<dbReference type="PANTHER" id="PTHR32410:SF163">
    <property type="entry name" value="DC1 DOMAIN-CONTAINING PROTEIN"/>
    <property type="match status" value="1"/>
</dbReference>
<evidence type="ECO:0000256" key="2">
    <source>
        <dbReference type="SAM" id="SignalP"/>
    </source>
</evidence>
<dbReference type="OrthoDB" id="1884766at2759"/>
<feature type="chain" id="PRO_5015111607" description="DC1 domain-containing protein" evidence="2">
    <location>
        <begin position="23"/>
        <end position="179"/>
    </location>
</feature>
<organism evidence="4 5">
    <name type="scientific">Gossypium barbadense</name>
    <name type="common">Sea Island cotton</name>
    <name type="synonym">Hibiscus barbadensis</name>
    <dbReference type="NCBI Taxonomy" id="3634"/>
    <lineage>
        <taxon>Eukaryota</taxon>
        <taxon>Viridiplantae</taxon>
        <taxon>Streptophyta</taxon>
        <taxon>Embryophyta</taxon>
        <taxon>Tracheophyta</taxon>
        <taxon>Spermatophyta</taxon>
        <taxon>Magnoliopsida</taxon>
        <taxon>eudicotyledons</taxon>
        <taxon>Gunneridae</taxon>
        <taxon>Pentapetalae</taxon>
        <taxon>rosids</taxon>
        <taxon>malvids</taxon>
        <taxon>Malvales</taxon>
        <taxon>Malvaceae</taxon>
        <taxon>Malvoideae</taxon>
        <taxon>Gossypium</taxon>
    </lineage>
</organism>
<keyword evidence="2" id="KW-0732">Signal</keyword>